<dbReference type="Pfam" id="PF05043">
    <property type="entry name" value="Mga"/>
    <property type="match status" value="1"/>
</dbReference>
<keyword evidence="2" id="KW-0804">Transcription</keyword>
<dbReference type="AlphaFoldDB" id="A0A242BHB5"/>
<comment type="caution">
    <text evidence="4">The sequence shown here is derived from an EMBL/GenBank/DDBJ whole genome shotgun (WGS) entry which is preliminary data.</text>
</comment>
<protein>
    <recommendedName>
        <fullName evidence="3">Mga helix-turn-helix domain-containing protein</fullName>
    </recommendedName>
</protein>
<sequence>MFEEFIDINERQVYQFLNYCYERDEKLYVVKDIALDLNYTLTKMNSVVQQAESFCERYPEYKLSFLSENKMIKVEFSSQFLLSKVYSILLEGTIGYILLDSLYKGTYQSLENLSQKNYISLRTIQRKLRELNTILKNYHLSCSLKKGNPIEGEEYRIRYFFHLMYWQSFDENHSDILSSIKNKRQLLEKFAKHAPYTRSIDRKKWISLLRISLQRMKQGHPITYVPEEMNKFVHPLITKEEFTHYILEPFFEANFWSMNHITPTEQAYLYFMFGVMNTYLEEDLLDAPDKVQESWGWIESSIVDNFEKKFKISFTTSEKNYLYVNLAMIHLYSRVFGTKKKMDAFGKSAEDRDFQHTFPVMYPIMQQFFSGVARRIPELNTYYEKNRRLIFQYCMLVRDIFIKHEQPVIFYIQSKYGKTQELWAKKRILSMTERPIKYSASADQLPDIVISDYPIDQTAYDQTNTQIFYWNGQPTKNDWARLKAEIIKIRNEKNRSILEKLDFVN</sequence>
<proteinExistence type="predicted"/>
<dbReference type="InterPro" id="IPR036388">
    <property type="entry name" value="WH-like_DNA-bd_sf"/>
</dbReference>
<keyword evidence="1" id="KW-0805">Transcription regulation</keyword>
<evidence type="ECO:0000259" key="3">
    <source>
        <dbReference type="Pfam" id="PF05043"/>
    </source>
</evidence>
<dbReference type="EMBL" id="NGKW01000002">
    <property type="protein sequence ID" value="OTN94831.1"/>
    <property type="molecule type" value="Genomic_DNA"/>
</dbReference>
<dbReference type="InterPro" id="IPR007737">
    <property type="entry name" value="Mga_HTH"/>
</dbReference>
<dbReference type="PANTHER" id="PTHR30185">
    <property type="entry name" value="CRYPTIC BETA-GLUCOSIDE BGL OPERON ANTITERMINATOR"/>
    <property type="match status" value="1"/>
</dbReference>
<name>A0A242BHB5_ENTFC</name>
<evidence type="ECO:0000256" key="1">
    <source>
        <dbReference type="ARBA" id="ARBA00023015"/>
    </source>
</evidence>
<dbReference type="Proteomes" id="UP000194885">
    <property type="component" value="Unassembled WGS sequence"/>
</dbReference>
<evidence type="ECO:0000313" key="4">
    <source>
        <dbReference type="EMBL" id="OTN94831.1"/>
    </source>
</evidence>
<gene>
    <name evidence="4" type="ORF">A5810_001076</name>
</gene>
<feature type="domain" description="Mga helix-turn-helix" evidence="3">
    <location>
        <begin position="80"/>
        <end position="165"/>
    </location>
</feature>
<evidence type="ECO:0000313" key="5">
    <source>
        <dbReference type="Proteomes" id="UP000194885"/>
    </source>
</evidence>
<reference evidence="4 5" key="1">
    <citation type="submission" date="2017-05" db="EMBL/GenBank/DDBJ databases">
        <title>The Genome Sequence of Enterococcus faecium 7H8_DIV0219.</title>
        <authorList>
            <consortium name="The Broad Institute Genomics Platform"/>
            <consortium name="The Broad Institute Genomic Center for Infectious Diseases"/>
            <person name="Earl A."/>
            <person name="Manson A."/>
            <person name="Schwartman J."/>
            <person name="Gilmore M."/>
            <person name="Abouelleil A."/>
            <person name="Cao P."/>
            <person name="Chapman S."/>
            <person name="Cusick C."/>
            <person name="Shea T."/>
            <person name="Young S."/>
            <person name="Neafsey D."/>
            <person name="Nusbaum C."/>
            <person name="Birren B."/>
        </authorList>
    </citation>
    <scope>NUCLEOTIDE SEQUENCE [LARGE SCALE GENOMIC DNA]</scope>
    <source>
        <strain evidence="4 5">7H8_DIV0219</strain>
    </source>
</reference>
<dbReference type="InterPro" id="IPR050661">
    <property type="entry name" value="BglG_antiterminators"/>
</dbReference>
<organism evidence="4 5">
    <name type="scientific">Enterococcus faecium</name>
    <name type="common">Streptococcus faecium</name>
    <dbReference type="NCBI Taxonomy" id="1352"/>
    <lineage>
        <taxon>Bacteria</taxon>
        <taxon>Bacillati</taxon>
        <taxon>Bacillota</taxon>
        <taxon>Bacilli</taxon>
        <taxon>Lactobacillales</taxon>
        <taxon>Enterococcaceae</taxon>
        <taxon>Enterococcus</taxon>
    </lineage>
</organism>
<dbReference type="PANTHER" id="PTHR30185:SF18">
    <property type="entry name" value="TRANSCRIPTIONAL REGULATOR MTLR"/>
    <property type="match status" value="1"/>
</dbReference>
<dbReference type="Gene3D" id="1.10.10.10">
    <property type="entry name" value="Winged helix-like DNA-binding domain superfamily/Winged helix DNA-binding domain"/>
    <property type="match status" value="1"/>
</dbReference>
<evidence type="ECO:0000256" key="2">
    <source>
        <dbReference type="ARBA" id="ARBA00023163"/>
    </source>
</evidence>
<accession>A0A242BHB5</accession>